<name>A0ABU3NYC5_9FIRM</name>
<reference evidence="13 14" key="1">
    <citation type="submission" date="2023-07" db="EMBL/GenBank/DDBJ databases">
        <title>The novel representative of Negativicutes class, Anaeroselena agilis gen. nov. sp. nov.</title>
        <authorList>
            <person name="Prokofeva M.I."/>
            <person name="Elcheninov A.G."/>
            <person name="Klyukina A."/>
            <person name="Kublanov I.V."/>
            <person name="Frolov E.N."/>
            <person name="Podosokorskaya O.A."/>
        </authorList>
    </citation>
    <scope>NUCLEOTIDE SEQUENCE [LARGE SCALE GENOMIC DNA]</scope>
    <source>
        <strain evidence="13 14">4137-cl</strain>
    </source>
</reference>
<keyword evidence="6 11" id="KW-0288">FMN</keyword>
<comment type="cofactor">
    <cofactor evidence="11 12">
        <name>FMNH2</name>
        <dbReference type="ChEBI" id="CHEBI:57618"/>
    </cofactor>
    <text evidence="11 12">Reduced FMN (FMNH(2)).</text>
</comment>
<sequence>MLRFLTAGESHGPCLTAVIEGLPAGLPIDLAVVNGDLARRQQGYGRGGRMRIEKDEAEVLSGLRFGRTLGSPLTLAVRNRDWANWQDRMSPTGPAAGEAVTAPRPGHADLAGVQKYGHDDIRNILERASARETAARVAVGAVARQLLSAIGVTVAAHVVAVGGVTAARRPYSAPEIGQLAAASPLFCADKTAETAMIEAVDAAKTRGDTLGGVFEVVASGLPPGVGSHVQWDRRLDAALAAALVSIPAIKGVEIGEGFANAALPGSQAHDEIFFEPGRGYYRRTNRAGGVEGGISTGEDLVVRAVMKPIPTLMAPLASVDIATREATRANTERSDVCAVPAAAVVGEAAVAIVIAGAVLEKFGGDHLGDLFAAVEHYRRRLDGGPR</sequence>
<dbReference type="InterPro" id="IPR020541">
    <property type="entry name" value="Chorismate_synthase_CS"/>
</dbReference>
<organism evidence="13 14">
    <name type="scientific">Anaeroselena agilis</name>
    <dbReference type="NCBI Taxonomy" id="3063788"/>
    <lineage>
        <taxon>Bacteria</taxon>
        <taxon>Bacillati</taxon>
        <taxon>Bacillota</taxon>
        <taxon>Negativicutes</taxon>
        <taxon>Acetonemataceae</taxon>
        <taxon>Anaeroselena</taxon>
    </lineage>
</organism>
<evidence type="ECO:0000256" key="7">
    <source>
        <dbReference type="ARBA" id="ARBA00022827"/>
    </source>
</evidence>
<keyword evidence="5 11" id="KW-0285">Flavoprotein</keyword>
<dbReference type="PANTHER" id="PTHR21085">
    <property type="entry name" value="CHORISMATE SYNTHASE"/>
    <property type="match status" value="1"/>
</dbReference>
<keyword evidence="8 11" id="KW-0521">NADP</keyword>
<dbReference type="GO" id="GO:0004107">
    <property type="term" value="F:chorismate synthase activity"/>
    <property type="evidence" value="ECO:0007669"/>
    <property type="project" value="UniProtKB-EC"/>
</dbReference>
<keyword evidence="10 11" id="KW-0456">Lyase</keyword>
<comment type="subunit">
    <text evidence="11">Homotetramer.</text>
</comment>
<evidence type="ECO:0000256" key="11">
    <source>
        <dbReference type="HAMAP-Rule" id="MF_00300"/>
    </source>
</evidence>
<dbReference type="PROSITE" id="PS00789">
    <property type="entry name" value="CHORISMATE_SYNTHASE_3"/>
    <property type="match status" value="1"/>
</dbReference>
<gene>
    <name evidence="11 13" type="primary">aroC</name>
    <name evidence="13" type="ORF">Q4T40_11130</name>
</gene>
<dbReference type="Pfam" id="PF01264">
    <property type="entry name" value="Chorismate_synt"/>
    <property type="match status" value="1"/>
</dbReference>
<evidence type="ECO:0000256" key="8">
    <source>
        <dbReference type="ARBA" id="ARBA00022857"/>
    </source>
</evidence>
<dbReference type="EC" id="4.2.3.5" evidence="3 11"/>
<keyword evidence="7 11" id="KW-0274">FAD</keyword>
<keyword evidence="4 11" id="KW-0028">Amino-acid biosynthesis</keyword>
<accession>A0ABU3NYC5</accession>
<dbReference type="EMBL" id="JAUOZS010000001">
    <property type="protein sequence ID" value="MDT8901799.1"/>
    <property type="molecule type" value="Genomic_DNA"/>
</dbReference>
<evidence type="ECO:0000256" key="12">
    <source>
        <dbReference type="RuleBase" id="RU000605"/>
    </source>
</evidence>
<feature type="binding site" evidence="11">
    <location>
        <begin position="127"/>
        <end position="129"/>
    </location>
    <ligand>
        <name>FMN</name>
        <dbReference type="ChEBI" id="CHEBI:58210"/>
    </ligand>
</feature>
<dbReference type="HAMAP" id="MF_00300">
    <property type="entry name" value="Chorismate_synth"/>
    <property type="match status" value="1"/>
</dbReference>
<dbReference type="PROSITE" id="PS00787">
    <property type="entry name" value="CHORISMATE_SYNTHASE_1"/>
    <property type="match status" value="1"/>
</dbReference>
<dbReference type="CDD" id="cd07304">
    <property type="entry name" value="Chorismate_synthase"/>
    <property type="match status" value="1"/>
</dbReference>
<dbReference type="PIRSF" id="PIRSF001456">
    <property type="entry name" value="Chorismate_synth"/>
    <property type="match status" value="1"/>
</dbReference>
<dbReference type="RefSeq" id="WP_413780301.1">
    <property type="nucleotide sequence ID" value="NZ_JAUOZS010000001.1"/>
</dbReference>
<dbReference type="Gene3D" id="3.60.150.10">
    <property type="entry name" value="Chorismate synthase AroC"/>
    <property type="match status" value="1"/>
</dbReference>
<evidence type="ECO:0000313" key="13">
    <source>
        <dbReference type="EMBL" id="MDT8901799.1"/>
    </source>
</evidence>
<feature type="binding site" evidence="11">
    <location>
        <position position="333"/>
    </location>
    <ligand>
        <name>FMN</name>
        <dbReference type="ChEBI" id="CHEBI:58210"/>
    </ligand>
</feature>
<feature type="binding site" evidence="11">
    <location>
        <begin position="307"/>
        <end position="311"/>
    </location>
    <ligand>
        <name>FMN</name>
        <dbReference type="ChEBI" id="CHEBI:58210"/>
    </ligand>
</feature>
<comment type="function">
    <text evidence="11">Catalyzes the anti-1,4-elimination of the C-3 phosphate and the C-6 proR hydrogen from 5-enolpyruvylshikimate-3-phosphate (EPSP) to yield chorismate, which is the branch point compound that serves as the starting substrate for the three terminal pathways of aromatic amino acid biosynthesis. This reaction introduces a second double bond into the aromatic ring system.</text>
</comment>
<keyword evidence="14" id="KW-1185">Reference proteome</keyword>
<comment type="caution">
    <text evidence="13">The sequence shown here is derived from an EMBL/GenBank/DDBJ whole genome shotgun (WGS) entry which is preliminary data.</text>
</comment>
<evidence type="ECO:0000313" key="14">
    <source>
        <dbReference type="Proteomes" id="UP001254848"/>
    </source>
</evidence>
<dbReference type="SUPFAM" id="SSF103263">
    <property type="entry name" value="Chorismate synthase, AroC"/>
    <property type="match status" value="1"/>
</dbReference>
<evidence type="ECO:0000256" key="10">
    <source>
        <dbReference type="ARBA" id="ARBA00023239"/>
    </source>
</evidence>
<evidence type="ECO:0000256" key="3">
    <source>
        <dbReference type="ARBA" id="ARBA00013036"/>
    </source>
</evidence>
<evidence type="ECO:0000256" key="1">
    <source>
        <dbReference type="ARBA" id="ARBA00005044"/>
    </source>
</evidence>
<evidence type="ECO:0000256" key="6">
    <source>
        <dbReference type="ARBA" id="ARBA00022643"/>
    </source>
</evidence>
<evidence type="ECO:0000256" key="4">
    <source>
        <dbReference type="ARBA" id="ARBA00022605"/>
    </source>
</evidence>
<comment type="catalytic activity">
    <reaction evidence="11 12">
        <text>5-O-(1-carboxyvinyl)-3-phosphoshikimate = chorismate + phosphate</text>
        <dbReference type="Rhea" id="RHEA:21020"/>
        <dbReference type="ChEBI" id="CHEBI:29748"/>
        <dbReference type="ChEBI" id="CHEBI:43474"/>
        <dbReference type="ChEBI" id="CHEBI:57701"/>
        <dbReference type="EC" id="4.2.3.5"/>
    </reaction>
</comment>
<feature type="binding site" evidence="11">
    <location>
        <position position="292"/>
    </location>
    <ligand>
        <name>FMN</name>
        <dbReference type="ChEBI" id="CHEBI:58210"/>
    </ligand>
</feature>
<protein>
    <recommendedName>
        <fullName evidence="3 11">Chorismate synthase</fullName>
        <shortName evidence="11">CS</shortName>
        <ecNumber evidence="3 11">4.2.3.5</ecNumber>
    </recommendedName>
    <alternativeName>
        <fullName evidence="11">5-enolpyruvylshikimate-3-phosphate phospholyase</fullName>
    </alternativeName>
</protein>
<dbReference type="NCBIfam" id="TIGR00033">
    <property type="entry name" value="aroC"/>
    <property type="match status" value="1"/>
</dbReference>
<evidence type="ECO:0000256" key="2">
    <source>
        <dbReference type="ARBA" id="ARBA00008014"/>
    </source>
</evidence>
<dbReference type="Proteomes" id="UP001254848">
    <property type="component" value="Unassembled WGS sequence"/>
</dbReference>
<comment type="pathway">
    <text evidence="1 11 12">Metabolic intermediate biosynthesis; chorismate biosynthesis; chorismate from D-erythrose 4-phosphate and phosphoenolpyruvate: step 7/7.</text>
</comment>
<dbReference type="PANTHER" id="PTHR21085:SF0">
    <property type="entry name" value="CHORISMATE SYNTHASE"/>
    <property type="match status" value="1"/>
</dbReference>
<dbReference type="PROSITE" id="PS00788">
    <property type="entry name" value="CHORISMATE_SYNTHASE_2"/>
    <property type="match status" value="1"/>
</dbReference>
<dbReference type="NCBIfam" id="NF003793">
    <property type="entry name" value="PRK05382.1"/>
    <property type="match status" value="1"/>
</dbReference>
<evidence type="ECO:0000256" key="5">
    <source>
        <dbReference type="ARBA" id="ARBA00022630"/>
    </source>
</evidence>
<comment type="similarity">
    <text evidence="2 11 12">Belongs to the chorismate synthase family.</text>
</comment>
<proteinExistence type="inferred from homology"/>
<evidence type="ECO:0000256" key="9">
    <source>
        <dbReference type="ARBA" id="ARBA00023141"/>
    </source>
</evidence>
<feature type="binding site" evidence="11">
    <location>
        <position position="46"/>
    </location>
    <ligand>
        <name>NADP(+)</name>
        <dbReference type="ChEBI" id="CHEBI:58349"/>
    </ligand>
</feature>
<dbReference type="InterPro" id="IPR035904">
    <property type="entry name" value="Chorismate_synth_AroC_sf"/>
</dbReference>
<feature type="binding site" evidence="11">
    <location>
        <position position="40"/>
    </location>
    <ligand>
        <name>NADP(+)</name>
        <dbReference type="ChEBI" id="CHEBI:58349"/>
    </ligand>
</feature>
<comment type="caution">
    <text evidence="11">Lacks conserved residue(s) required for the propagation of feature annotation.</text>
</comment>
<keyword evidence="9 11" id="KW-0057">Aromatic amino acid biosynthesis</keyword>
<dbReference type="InterPro" id="IPR000453">
    <property type="entry name" value="Chorismate_synth"/>
</dbReference>